<reference evidence="4" key="1">
    <citation type="journal article" date="2020" name="mSystems">
        <title>Genome- and Community-Level Interaction Insights into Carbon Utilization and Element Cycling Functions of Hydrothermarchaeota in Hydrothermal Sediment.</title>
        <authorList>
            <person name="Zhou Z."/>
            <person name="Liu Y."/>
            <person name="Xu W."/>
            <person name="Pan J."/>
            <person name="Luo Z.H."/>
            <person name="Li M."/>
        </authorList>
    </citation>
    <scope>NUCLEOTIDE SEQUENCE [LARGE SCALE GENOMIC DNA]</scope>
    <source>
        <strain evidence="4">SpSt-143</strain>
    </source>
</reference>
<dbReference type="InterPro" id="IPR051781">
    <property type="entry name" value="Metallo-dep_Hydrolase"/>
</dbReference>
<protein>
    <submittedName>
        <fullName evidence="4">Amidohydrolase</fullName>
    </submittedName>
</protein>
<name>A0A7V2AZY8_RHOMR</name>
<feature type="domain" description="Amidohydrolase-related" evidence="3">
    <location>
        <begin position="364"/>
        <end position="456"/>
    </location>
</feature>
<dbReference type="EMBL" id="DSGB01000004">
    <property type="protein sequence ID" value="HER95774.1"/>
    <property type="molecule type" value="Genomic_DNA"/>
</dbReference>
<proteinExistence type="predicted"/>
<keyword evidence="2" id="KW-0732">Signal</keyword>
<organism evidence="4">
    <name type="scientific">Rhodothermus marinus</name>
    <name type="common">Rhodothermus obamensis</name>
    <dbReference type="NCBI Taxonomy" id="29549"/>
    <lineage>
        <taxon>Bacteria</taxon>
        <taxon>Pseudomonadati</taxon>
        <taxon>Rhodothermota</taxon>
        <taxon>Rhodothermia</taxon>
        <taxon>Rhodothermales</taxon>
        <taxon>Rhodothermaceae</taxon>
        <taxon>Rhodothermus</taxon>
    </lineage>
</organism>
<feature type="signal peptide" evidence="2">
    <location>
        <begin position="1"/>
        <end position="20"/>
    </location>
</feature>
<dbReference type="InterPro" id="IPR032466">
    <property type="entry name" value="Metal_Hydrolase"/>
</dbReference>
<evidence type="ECO:0000313" key="4">
    <source>
        <dbReference type="EMBL" id="HER95774.1"/>
    </source>
</evidence>
<dbReference type="PANTHER" id="PTHR43135">
    <property type="entry name" value="ALPHA-D-RIBOSE 1-METHYLPHOSPHONATE 5-TRIPHOSPHATE DIPHOSPHATASE"/>
    <property type="match status" value="1"/>
</dbReference>
<gene>
    <name evidence="4" type="ORF">ENO59_04570</name>
</gene>
<sequence length="574" mass="62088">MLLQRIGFILLVALPSASQAQNRAAESAPSPPVVTRTYAITQARIVVAPGRIIPQGTVVLRNGLIEAVGPNVSVPPDAFVIQGDSLVVYAGFIDGLSHVGIPAPKQEETPPQRSANPGNPPPERAGLTPERDVRVLLKPDDPSVEQLRRAGFTLAHVVPREGMLPGRGALVLLRGSSADAMIYLSDASLFVQLEPARGVYPATDMAVLARFRQLYREAARRHHLNALYAANPSGLEPPPYDAVHAAFFPVLEGKKPVFFYTEDALDLHRVLALHRELNFPVVLAGLAGSFDVLEKLRASNIPLFLTLNLPEAPRDTAAKAIAPSDDSLAAQYRPNLRVVDYRNTEAERQNLKARQALERIKYYETASRLHAAGLRFGFSTRDVEPKKIAAHLRTMGKHGLSEEAALAALTIDAARLLGIDQAVGTVEPGKLANLVITDGPLFNEKTRIRYVFVAGELFEIKAPEEARRPPTETPLPTADGTWSCTVSSPDGPVDGTLRIRQGSGTISSSALPQPATLENFRLQGQQLTFGFFTSAFGQVTARLTLTGQTAEGSLDVPGYGTLPLRCHRTESPQR</sequence>
<comment type="caution">
    <text evidence="4">The sequence shown here is derived from an EMBL/GenBank/DDBJ whole genome shotgun (WGS) entry which is preliminary data.</text>
</comment>
<evidence type="ECO:0000256" key="2">
    <source>
        <dbReference type="SAM" id="SignalP"/>
    </source>
</evidence>
<accession>A0A7V2AZY8</accession>
<dbReference type="Pfam" id="PF01979">
    <property type="entry name" value="Amidohydro_1"/>
    <property type="match status" value="1"/>
</dbReference>
<evidence type="ECO:0000256" key="1">
    <source>
        <dbReference type="SAM" id="MobiDB-lite"/>
    </source>
</evidence>
<dbReference type="InterPro" id="IPR011059">
    <property type="entry name" value="Metal-dep_hydrolase_composite"/>
</dbReference>
<dbReference type="SUPFAM" id="SSF51556">
    <property type="entry name" value="Metallo-dependent hydrolases"/>
    <property type="match status" value="1"/>
</dbReference>
<feature type="region of interest" description="Disordered" evidence="1">
    <location>
        <begin position="100"/>
        <end position="130"/>
    </location>
</feature>
<evidence type="ECO:0000259" key="3">
    <source>
        <dbReference type="Pfam" id="PF01979"/>
    </source>
</evidence>
<dbReference type="AlphaFoldDB" id="A0A7V2AZY8"/>
<keyword evidence="4" id="KW-0378">Hydrolase</keyword>
<dbReference type="PANTHER" id="PTHR43135:SF3">
    <property type="entry name" value="ALPHA-D-RIBOSE 1-METHYLPHOSPHONATE 5-TRIPHOSPHATE DIPHOSPHATASE"/>
    <property type="match status" value="1"/>
</dbReference>
<feature type="chain" id="PRO_5030842109" evidence="2">
    <location>
        <begin position="21"/>
        <end position="574"/>
    </location>
</feature>
<dbReference type="SUPFAM" id="SSF51338">
    <property type="entry name" value="Composite domain of metallo-dependent hydrolases"/>
    <property type="match status" value="1"/>
</dbReference>
<dbReference type="Gene3D" id="3.20.20.140">
    <property type="entry name" value="Metal-dependent hydrolases"/>
    <property type="match status" value="1"/>
</dbReference>
<dbReference type="InterPro" id="IPR006680">
    <property type="entry name" value="Amidohydro-rel"/>
</dbReference>
<dbReference type="GO" id="GO:0016810">
    <property type="term" value="F:hydrolase activity, acting on carbon-nitrogen (but not peptide) bonds"/>
    <property type="evidence" value="ECO:0007669"/>
    <property type="project" value="InterPro"/>
</dbReference>